<evidence type="ECO:0000256" key="1">
    <source>
        <dbReference type="SAM" id="Phobius"/>
    </source>
</evidence>
<dbReference type="Proteomes" id="UP001058072">
    <property type="component" value="Chromosome"/>
</dbReference>
<proteinExistence type="predicted"/>
<sequence>MNEQRNEAVWYFVMSVLIGWICLKTFYVLGIVGHFLLVIAIGLMAIGFIKLPMIKNRQHERYNHRLHQGMQLNEVYQKLKLSFDEEMGDDKTTIYVDSRHNKWFVIQKEKVMPDYERIHIFDFCDIVSVELINERIFQMNHRNHQNTDEVCTRLEVQMITRNIKMPEVNLIFITSEISCASKQYRRLLREAEYIKAILTSMKYQGNDELYGWGTNEKYEEGEVIE</sequence>
<keyword evidence="1" id="KW-0472">Membrane</keyword>
<feature type="transmembrane region" description="Helical" evidence="1">
    <location>
        <begin position="35"/>
        <end position="53"/>
    </location>
</feature>
<dbReference type="EMBL" id="CP071250">
    <property type="protein sequence ID" value="UUF07476.1"/>
    <property type="molecule type" value="Genomic_DNA"/>
</dbReference>
<gene>
    <name evidence="2" type="ORF">J0J70_07480</name>
</gene>
<feature type="transmembrane region" description="Helical" evidence="1">
    <location>
        <begin position="9"/>
        <end position="29"/>
    </location>
</feature>
<reference evidence="2" key="1">
    <citation type="submission" date="2021-03" db="EMBL/GenBank/DDBJ databases">
        <title>Comparative Genomics and Metabolomics in the genus Turicibacter.</title>
        <authorList>
            <person name="Maki J."/>
            <person name="Looft T."/>
        </authorList>
    </citation>
    <scope>NUCLEOTIDE SEQUENCE</scope>
    <source>
        <strain evidence="2">ISU324</strain>
    </source>
</reference>
<dbReference type="RefSeq" id="WP_212724269.1">
    <property type="nucleotide sequence ID" value="NZ_CP071250.1"/>
</dbReference>
<organism evidence="2 3">
    <name type="scientific">Turicibacter bilis</name>
    <dbReference type="NCBI Taxonomy" id="2735723"/>
    <lineage>
        <taxon>Bacteria</taxon>
        <taxon>Bacillati</taxon>
        <taxon>Bacillota</taxon>
        <taxon>Erysipelotrichia</taxon>
        <taxon>Erysipelotrichales</taxon>
        <taxon>Turicibacteraceae</taxon>
        <taxon>Turicibacter</taxon>
    </lineage>
</organism>
<evidence type="ECO:0000313" key="2">
    <source>
        <dbReference type="EMBL" id="UUF07476.1"/>
    </source>
</evidence>
<protein>
    <submittedName>
        <fullName evidence="2">Uncharacterized protein</fullName>
    </submittedName>
</protein>
<evidence type="ECO:0000313" key="3">
    <source>
        <dbReference type="Proteomes" id="UP001058072"/>
    </source>
</evidence>
<accession>A0A9Q9CLC3</accession>
<keyword evidence="1" id="KW-0812">Transmembrane</keyword>
<keyword evidence="1" id="KW-1133">Transmembrane helix</keyword>
<name>A0A9Q9CLC3_9FIRM</name>
<dbReference type="AlphaFoldDB" id="A0A9Q9CLC3"/>